<reference evidence="2 3" key="1">
    <citation type="submission" date="2022-07" db="EMBL/GenBank/DDBJ databases">
        <title>Genome-wide signatures of adaptation to extreme environments.</title>
        <authorList>
            <person name="Cho C.H."/>
            <person name="Yoon H.S."/>
        </authorList>
    </citation>
    <scope>NUCLEOTIDE SEQUENCE [LARGE SCALE GENOMIC DNA]</scope>
    <source>
        <strain evidence="2 3">DBV 063 E5</strain>
    </source>
</reference>
<evidence type="ECO:0000313" key="2">
    <source>
        <dbReference type="EMBL" id="KAK4536074.1"/>
    </source>
</evidence>
<comment type="caution">
    <text evidence="2">The sequence shown here is derived from an EMBL/GenBank/DDBJ whole genome shotgun (WGS) entry which is preliminary data.</text>
</comment>
<dbReference type="AlphaFoldDB" id="A0AAV9IVA6"/>
<dbReference type="GO" id="GO:0006361">
    <property type="term" value="P:transcription initiation at RNA polymerase I promoter"/>
    <property type="evidence" value="ECO:0007669"/>
    <property type="project" value="InterPro"/>
</dbReference>
<organism evidence="2 3">
    <name type="scientific">Cyanidium caldarium</name>
    <name type="common">Red alga</name>
    <dbReference type="NCBI Taxonomy" id="2771"/>
    <lineage>
        <taxon>Eukaryota</taxon>
        <taxon>Rhodophyta</taxon>
        <taxon>Bangiophyceae</taxon>
        <taxon>Cyanidiales</taxon>
        <taxon>Cyanidiaceae</taxon>
        <taxon>Cyanidium</taxon>
    </lineage>
</organism>
<dbReference type="PANTHER" id="PTHR12790">
    <property type="entry name" value="TRANSCRIPTION INITIATION FACTOR IA RRN3"/>
    <property type="match status" value="1"/>
</dbReference>
<name>A0AAV9IVA6_CYACA</name>
<protein>
    <recommendedName>
        <fullName evidence="4">RNA polymerase I-specific transcription initiation factor RRN3</fullName>
    </recommendedName>
</protein>
<dbReference type="Pfam" id="PF05327">
    <property type="entry name" value="RRN3"/>
    <property type="match status" value="1"/>
</dbReference>
<gene>
    <name evidence="2" type="ORF">CDCA_CDCA07G2099</name>
</gene>
<dbReference type="GO" id="GO:0005634">
    <property type="term" value="C:nucleus"/>
    <property type="evidence" value="ECO:0007669"/>
    <property type="project" value="TreeGrafter"/>
</dbReference>
<sequence>MSSLTSYSSESSQADGDPLAQRVQAAVYRSGWGGLSRRRAWPAAAGLTDECTALAEEWRSADADGEAQLLEAFTRCARHMGEANCDELVGVVLSYDFLHGERCDELFRSFAMNLVTSNARYVEPVLLALVRKFQVESAAALRAVHATVAAVLELYPSATVALERCVERVFPHSSRSAGELERHVRACLQTLEYAPRCTAFVVTCVVWRLVELDLEAVHAAKSVGSEDADLFEMDRELRPIEPAAGEANVDIATEALPAAKLDACLDHFLGYCAACEIGAQETVCAALLDATERHLLPTPRTRHVQFALLVFVGSAEGRLTEVMLRRLLSLLADPLAARSSRVSAALYGSSLVASSRAVSAESAARWVTALATWLHWYLEGASAVGSDWRQVAEQHLVFYAVTGALVYAIVSRCEDLTLSEAGRERLRSLRLARLLRSPMEPLRMLPTALTRAFGATLSGRQVLDLSDMESTEAETLALELFYPFEEYSLPLSVRHVRQHHRQMGGQGDPADEIDTLTSQEARGRRISWYGMANREQSWLAGMPSFTPPAYL</sequence>
<evidence type="ECO:0008006" key="4">
    <source>
        <dbReference type="Google" id="ProtNLM"/>
    </source>
</evidence>
<evidence type="ECO:0000313" key="3">
    <source>
        <dbReference type="Proteomes" id="UP001301350"/>
    </source>
</evidence>
<dbReference type="PANTHER" id="PTHR12790:SF0">
    <property type="entry name" value="RNA POLYMERASE I-SPECIFIC TRANSCRIPTION INITIATION FACTOR RRN3-RELATED"/>
    <property type="match status" value="1"/>
</dbReference>
<proteinExistence type="inferred from homology"/>
<dbReference type="Proteomes" id="UP001301350">
    <property type="component" value="Unassembled WGS sequence"/>
</dbReference>
<accession>A0AAV9IVA6</accession>
<evidence type="ECO:0000256" key="1">
    <source>
        <dbReference type="ARBA" id="ARBA00010098"/>
    </source>
</evidence>
<dbReference type="EMBL" id="JANCYW010000007">
    <property type="protein sequence ID" value="KAK4536074.1"/>
    <property type="molecule type" value="Genomic_DNA"/>
</dbReference>
<keyword evidence="3" id="KW-1185">Reference proteome</keyword>
<dbReference type="GO" id="GO:0001042">
    <property type="term" value="F:RNA polymerase I core binding"/>
    <property type="evidence" value="ECO:0007669"/>
    <property type="project" value="TreeGrafter"/>
</dbReference>
<dbReference type="InterPro" id="IPR007991">
    <property type="entry name" value="RNA_pol_I_trans_ini_fac_RRN3"/>
</dbReference>
<dbReference type="GO" id="GO:0001181">
    <property type="term" value="F:RNA polymerase I general transcription initiation factor activity"/>
    <property type="evidence" value="ECO:0007669"/>
    <property type="project" value="InterPro"/>
</dbReference>
<comment type="similarity">
    <text evidence="1">Belongs to the RRN3 family.</text>
</comment>